<organism evidence="1 2">
    <name type="scientific">Oceaniferula marina</name>
    <dbReference type="NCBI Taxonomy" id="2748318"/>
    <lineage>
        <taxon>Bacteria</taxon>
        <taxon>Pseudomonadati</taxon>
        <taxon>Verrucomicrobiota</taxon>
        <taxon>Verrucomicrobiia</taxon>
        <taxon>Verrucomicrobiales</taxon>
        <taxon>Verrucomicrobiaceae</taxon>
        <taxon>Oceaniferula</taxon>
    </lineage>
</organism>
<dbReference type="AlphaFoldDB" id="A0A851GM88"/>
<dbReference type="EMBL" id="JACBAZ010000007">
    <property type="protein sequence ID" value="NWK56951.1"/>
    <property type="molecule type" value="Genomic_DNA"/>
</dbReference>
<dbReference type="InterPro" id="IPR037049">
    <property type="entry name" value="DUF1214_C_sf"/>
</dbReference>
<dbReference type="RefSeq" id="WP_178933787.1">
    <property type="nucleotide sequence ID" value="NZ_JACBAZ010000007.1"/>
</dbReference>
<comment type="caution">
    <text evidence="1">The sequence shown here is derived from an EMBL/GenBank/DDBJ whole genome shotgun (WGS) entry which is preliminary data.</text>
</comment>
<dbReference type="SUPFAM" id="SSF160935">
    <property type="entry name" value="VPA0735-like"/>
    <property type="match status" value="1"/>
</dbReference>
<evidence type="ECO:0000313" key="1">
    <source>
        <dbReference type="EMBL" id="NWK56951.1"/>
    </source>
</evidence>
<keyword evidence="2" id="KW-1185">Reference proteome</keyword>
<gene>
    <name evidence="1" type="ORF">HW115_15115</name>
</gene>
<evidence type="ECO:0000313" key="2">
    <source>
        <dbReference type="Proteomes" id="UP000557872"/>
    </source>
</evidence>
<name>A0A851GM88_9BACT</name>
<proteinExistence type="predicted"/>
<sequence>MAGTGMIDFKNVARVDLYFDPEGQELSWIAIGEDFFLLFRLYGPDKPLFEKTGTLGDVEKVK</sequence>
<reference evidence="1 2" key="1">
    <citation type="submission" date="2020-07" db="EMBL/GenBank/DDBJ databases">
        <title>Roseicoccus Jingziensis gen. nov., sp. nov., isolated from coastal seawater.</title>
        <authorList>
            <person name="Feng X."/>
        </authorList>
    </citation>
    <scope>NUCLEOTIDE SEQUENCE [LARGE SCALE GENOMIC DNA]</scope>
    <source>
        <strain evidence="1 2">N1E253</strain>
    </source>
</reference>
<dbReference type="Gene3D" id="2.60.120.600">
    <property type="entry name" value="Domain of unknown function DUF1214, C-terminal domain"/>
    <property type="match status" value="1"/>
</dbReference>
<protein>
    <submittedName>
        <fullName evidence="1">Uncharacterized protein</fullName>
    </submittedName>
</protein>
<accession>A0A851GM88</accession>
<dbReference type="Proteomes" id="UP000557872">
    <property type="component" value="Unassembled WGS sequence"/>
</dbReference>